<evidence type="ECO:0000259" key="4">
    <source>
        <dbReference type="Pfam" id="PF00933"/>
    </source>
</evidence>
<feature type="domain" description="Glycoside hydrolase family 3 N-terminal" evidence="4">
    <location>
        <begin position="19"/>
        <end position="314"/>
    </location>
</feature>
<dbReference type="InterPro" id="IPR036962">
    <property type="entry name" value="Glyco_hydro_3_N_sf"/>
</dbReference>
<dbReference type="OrthoDB" id="9805821at2"/>
<gene>
    <name evidence="5" type="ordered locus">Ocepr_0426</name>
</gene>
<evidence type="ECO:0000256" key="1">
    <source>
        <dbReference type="ARBA" id="ARBA00005336"/>
    </source>
</evidence>
<keyword evidence="2 5" id="KW-0378">Hydrolase</keyword>
<dbReference type="eggNOG" id="COG1472">
    <property type="taxonomic scope" value="Bacteria"/>
</dbReference>
<name>E4U6U2_OCEP5</name>
<dbReference type="Gene3D" id="3.20.20.300">
    <property type="entry name" value="Glycoside hydrolase, family 3, N-terminal domain"/>
    <property type="match status" value="1"/>
</dbReference>
<reference evidence="5 6" key="2">
    <citation type="journal article" date="2011" name="Stand. Genomic Sci.">
        <title>Complete genome sequence of Oceanithermus profundus type strain (506).</title>
        <authorList>
            <person name="Pati A."/>
            <person name="Zhang X."/>
            <person name="Lapidus A."/>
            <person name="Nolan M."/>
            <person name="Lucas S."/>
            <person name="Del Rio T.G."/>
            <person name="Tice H."/>
            <person name="Cheng J.F."/>
            <person name="Tapia R."/>
            <person name="Han C."/>
            <person name="Goodwin L."/>
            <person name="Pitluck S."/>
            <person name="Liolios K."/>
            <person name="Pagani I."/>
            <person name="Ivanova N."/>
            <person name="Mavromatis K."/>
            <person name="Chen A."/>
            <person name="Palaniappan K."/>
            <person name="Hauser L."/>
            <person name="Jeffries C.D."/>
            <person name="Brambilla E.M."/>
            <person name="Rohl A."/>
            <person name="Mwirichia R."/>
            <person name="Rohde M."/>
            <person name="Tindall B.J."/>
            <person name="Sikorski J."/>
            <person name="Wirth R."/>
            <person name="Goker M."/>
            <person name="Woyke T."/>
            <person name="Detter J.C."/>
            <person name="Bristow J."/>
            <person name="Eisen J.A."/>
            <person name="Markowitz V."/>
            <person name="Hugenholtz P."/>
            <person name="Kyrpides N.C."/>
            <person name="Klenk H.P."/>
            <person name="Land M."/>
        </authorList>
    </citation>
    <scope>NUCLEOTIDE SEQUENCE [LARGE SCALE GENOMIC DNA]</scope>
    <source>
        <strain evidence="6">DSM 14977 / NBRC 100410 / VKM B-2274 / 506</strain>
    </source>
</reference>
<dbReference type="HOGENOM" id="CLU_008392_5_3_0"/>
<evidence type="ECO:0000256" key="3">
    <source>
        <dbReference type="ARBA" id="ARBA00023295"/>
    </source>
</evidence>
<evidence type="ECO:0000313" key="5">
    <source>
        <dbReference type="EMBL" id="ADR35886.1"/>
    </source>
</evidence>
<reference evidence="6" key="1">
    <citation type="submission" date="2010-11" db="EMBL/GenBank/DDBJ databases">
        <title>The complete sequence of chromosome of Oceanithermus profundus DSM 14977.</title>
        <authorList>
            <consortium name="US DOE Joint Genome Institute (JGI-PGF)"/>
            <person name="Lucas S."/>
            <person name="Copeland A."/>
            <person name="Lapidus A."/>
            <person name="Bruce D."/>
            <person name="Goodwin L."/>
            <person name="Pitluck S."/>
            <person name="Kyrpides N."/>
            <person name="Mavromatis K."/>
            <person name="Pagani I."/>
            <person name="Ivanova N."/>
            <person name="Zhang X."/>
            <person name="Brettin T."/>
            <person name="Detter J.C."/>
            <person name="Tapia R."/>
            <person name="Han C."/>
            <person name="Land M."/>
            <person name="Hauser L."/>
            <person name="Markowitz V."/>
            <person name="Cheng J.-F."/>
            <person name="Hugenholtz P."/>
            <person name="Woyke T."/>
            <person name="Wu D."/>
            <person name="Tindall B."/>
            <person name="Faehnrich R."/>
            <person name="Brambilla E."/>
            <person name="Klenk H.-P."/>
            <person name="Eisen J.A."/>
        </authorList>
    </citation>
    <scope>NUCLEOTIDE SEQUENCE [LARGE SCALE GENOMIC DNA]</scope>
    <source>
        <strain evidence="6">DSM 14977 / NBRC 100410 / VKM B-2274 / 506</strain>
    </source>
</reference>
<dbReference type="InterPro" id="IPR019800">
    <property type="entry name" value="Glyco_hydro_3_AS"/>
</dbReference>
<proteinExistence type="inferred from homology"/>
<dbReference type="SUPFAM" id="SSF51445">
    <property type="entry name" value="(Trans)glycosidases"/>
    <property type="match status" value="1"/>
</dbReference>
<dbReference type="KEGG" id="opr:Ocepr_0426"/>
<evidence type="ECO:0000313" key="6">
    <source>
        <dbReference type="Proteomes" id="UP000008722"/>
    </source>
</evidence>
<dbReference type="AlphaFoldDB" id="E4U6U2"/>
<protein>
    <submittedName>
        <fullName evidence="5">Glycoside hydrolase family 3 domain protein</fullName>
    </submittedName>
</protein>
<dbReference type="GO" id="GO:0005975">
    <property type="term" value="P:carbohydrate metabolic process"/>
    <property type="evidence" value="ECO:0007669"/>
    <property type="project" value="InterPro"/>
</dbReference>
<dbReference type="PRINTS" id="PR00133">
    <property type="entry name" value="GLHYDRLASE3"/>
</dbReference>
<dbReference type="RefSeq" id="WP_013457056.1">
    <property type="nucleotide sequence ID" value="NC_014761.1"/>
</dbReference>
<dbReference type="PANTHER" id="PTHR30480">
    <property type="entry name" value="BETA-HEXOSAMINIDASE-RELATED"/>
    <property type="match status" value="1"/>
</dbReference>
<sequence length="492" mass="51933">MHAGRFVITGLPGTELPAELAALWRRYRVGGVILFRHNVAGPEQLRRLVADLLEVLGPEALISVDQEGGAVLRLPFLPSPPPGMSLGAADDPELARAVGAATARGLAAYGFNLNFAPVLDLNTNPANPVIAERSFGADPERASELALAWHEGHVQEGVATTGKHFPGHGDTTVDSHLGLPVVEKPLADLRRLELVPFARAAGRLPALMTAHIVYPELDGELPATLSRRILTGLLREEMGYDGVVVSDALNMRAIADRWGAPEAAVRSLAAGADLVMPLGGLELQAATLARIQTALDAGELDRGQMEASAGRVAALARAFPAGLGDYGEAQRTADRRLFAAAWTRGLTAVGDPAPPPEDACLRVVAQARPSGDGVSEAGASGAELARLLEGYWRVEPVFVGDVAEVPGLEVATDGCFKLLISNSRRLYPAAGWRWRPDLHVALWNPFAAARVPAPALVSYGFRAEALEAVLAWLRGEVPARGRMPAPLFGPGA</sequence>
<dbReference type="EMBL" id="CP002361">
    <property type="protein sequence ID" value="ADR35886.1"/>
    <property type="molecule type" value="Genomic_DNA"/>
</dbReference>
<comment type="similarity">
    <text evidence="1">Belongs to the glycosyl hydrolase 3 family.</text>
</comment>
<dbReference type="PROSITE" id="PS00775">
    <property type="entry name" value="GLYCOSYL_HYDROL_F3"/>
    <property type="match status" value="1"/>
</dbReference>
<dbReference type="PANTHER" id="PTHR30480:SF16">
    <property type="entry name" value="GLYCOSIDE HYDROLASE FAMILY 3 DOMAIN PROTEIN"/>
    <property type="match status" value="1"/>
</dbReference>
<dbReference type="GO" id="GO:0004553">
    <property type="term" value="F:hydrolase activity, hydrolyzing O-glycosyl compounds"/>
    <property type="evidence" value="ECO:0007669"/>
    <property type="project" value="InterPro"/>
</dbReference>
<dbReference type="Pfam" id="PF00933">
    <property type="entry name" value="Glyco_hydro_3"/>
    <property type="match status" value="1"/>
</dbReference>
<keyword evidence="3" id="KW-0326">Glycosidase</keyword>
<dbReference type="InterPro" id="IPR017853">
    <property type="entry name" value="GH"/>
</dbReference>
<dbReference type="NCBIfam" id="NF003740">
    <property type="entry name" value="PRK05337.1"/>
    <property type="match status" value="1"/>
</dbReference>
<dbReference type="InterPro" id="IPR050226">
    <property type="entry name" value="NagZ_Beta-hexosaminidase"/>
</dbReference>
<dbReference type="CAZy" id="GH3">
    <property type="family name" value="Glycoside Hydrolase Family 3"/>
</dbReference>
<keyword evidence="6" id="KW-1185">Reference proteome</keyword>
<dbReference type="GO" id="GO:0009254">
    <property type="term" value="P:peptidoglycan turnover"/>
    <property type="evidence" value="ECO:0007669"/>
    <property type="project" value="TreeGrafter"/>
</dbReference>
<organism evidence="5 6">
    <name type="scientific">Oceanithermus profundus (strain DSM 14977 / NBRC 100410 / VKM B-2274 / 506)</name>
    <dbReference type="NCBI Taxonomy" id="670487"/>
    <lineage>
        <taxon>Bacteria</taxon>
        <taxon>Thermotogati</taxon>
        <taxon>Deinococcota</taxon>
        <taxon>Deinococci</taxon>
        <taxon>Thermales</taxon>
        <taxon>Thermaceae</taxon>
        <taxon>Oceanithermus</taxon>
    </lineage>
</organism>
<dbReference type="Proteomes" id="UP000008722">
    <property type="component" value="Chromosome"/>
</dbReference>
<accession>E4U6U2</accession>
<dbReference type="InterPro" id="IPR001764">
    <property type="entry name" value="Glyco_hydro_3_N"/>
</dbReference>
<dbReference type="STRING" id="670487.Ocepr_0426"/>
<evidence type="ECO:0000256" key="2">
    <source>
        <dbReference type="ARBA" id="ARBA00022801"/>
    </source>
</evidence>